<evidence type="ECO:0000256" key="2">
    <source>
        <dbReference type="ARBA" id="ARBA00022801"/>
    </source>
</evidence>
<evidence type="ECO:0000313" key="6">
    <source>
        <dbReference type="Proteomes" id="UP000244093"/>
    </source>
</evidence>
<dbReference type="GO" id="GO:0016814">
    <property type="term" value="F:hydrolase activity, acting on carbon-nitrogen (but not peptide) bonds, in cyclic amidines"/>
    <property type="evidence" value="ECO:0007669"/>
    <property type="project" value="UniProtKB-ARBA"/>
</dbReference>
<dbReference type="Proteomes" id="UP000244093">
    <property type="component" value="Unassembled WGS sequence"/>
</dbReference>
<dbReference type="GO" id="GO:0046872">
    <property type="term" value="F:metal ion binding"/>
    <property type="evidence" value="ECO:0007669"/>
    <property type="project" value="UniProtKB-KW"/>
</dbReference>
<dbReference type="InterPro" id="IPR011059">
    <property type="entry name" value="Metal-dep_hydrolase_composite"/>
</dbReference>
<evidence type="ECO:0000259" key="4">
    <source>
        <dbReference type="Pfam" id="PF01979"/>
    </source>
</evidence>
<evidence type="ECO:0000313" key="5">
    <source>
        <dbReference type="EMBL" id="PUA32275.1"/>
    </source>
</evidence>
<evidence type="ECO:0000256" key="3">
    <source>
        <dbReference type="ARBA" id="ARBA00022833"/>
    </source>
</evidence>
<dbReference type="EMBL" id="NBVN01000004">
    <property type="protein sequence ID" value="PUA32275.1"/>
    <property type="molecule type" value="Genomic_DNA"/>
</dbReference>
<proteinExistence type="predicted"/>
<comment type="caution">
    <text evidence="5">The sequence shown here is derived from an EMBL/GenBank/DDBJ whole genome shotgun (WGS) entry which is preliminary data.</text>
</comment>
<dbReference type="GO" id="GO:0019239">
    <property type="term" value="F:deaminase activity"/>
    <property type="evidence" value="ECO:0007669"/>
    <property type="project" value="UniProtKB-ARBA"/>
</dbReference>
<gene>
    <name evidence="5" type="ORF">B7O98_06315</name>
</gene>
<dbReference type="InterPro" id="IPR006680">
    <property type="entry name" value="Amidohydro-rel"/>
</dbReference>
<protein>
    <submittedName>
        <fullName evidence="5">Amidohydrolase</fullName>
    </submittedName>
</protein>
<accession>A0A2R7Y3Z3</accession>
<dbReference type="InterPro" id="IPR032466">
    <property type="entry name" value="Metal_Hydrolase"/>
</dbReference>
<dbReference type="InterPro" id="IPR050287">
    <property type="entry name" value="MTA/SAH_deaminase"/>
</dbReference>
<dbReference type="AlphaFoldDB" id="A0A2R7Y3Z3"/>
<dbReference type="PANTHER" id="PTHR43794">
    <property type="entry name" value="AMINOHYDROLASE SSNA-RELATED"/>
    <property type="match status" value="1"/>
</dbReference>
<dbReference type="PANTHER" id="PTHR43794:SF11">
    <property type="entry name" value="AMIDOHYDROLASE-RELATED DOMAIN-CONTAINING PROTEIN"/>
    <property type="match status" value="1"/>
</dbReference>
<sequence length="466" mass="51595">MVDIYVRGKFVITMNKERLVLKDGCVAVDSGVIVAVGKCSELDKDYRGKAKEEINASKHIVMPGLINTHVHLVQGMLKACANYRRLIPWLKDRVWPLQGNMTEDEALAAAKLTMLEMIKSGTTTFLETGLVGRYGPDRIIEAILNSGLRAAVARHVMDLTGYALEEGALHKGLIESGEYSMSDVLRLYNKYHGKEGRIYVWFGPRTPGAASVELYREIVAKAKELNTGITMHLAEVKEDVEYTLKKFGMKPVEFVKWLGLVGSNVVLVHVVWVTDEEIGILSKTKTNVSHNPSSNGKLGSGIARVSDMLKAGVNVALGTDGGPSNDNYDLIEEMKIATILQNGFKEDPEALRAEEVLEMATLRGAKALGLEDLIGSIEVGKKADMITVDYWNPRLMPMNDPISHIVFAAHGDDVNDVIIDGRVVMRDRKVLTLDEEEVLKEVDVRARELFNRVGICVDPEVKWPIK</sequence>
<dbReference type="FunFam" id="3.20.20.140:FF:000014">
    <property type="entry name" value="5-methylthioadenosine/S-adenosylhomocysteine deaminase"/>
    <property type="match status" value="1"/>
</dbReference>
<dbReference type="Pfam" id="PF01979">
    <property type="entry name" value="Amidohydro_1"/>
    <property type="match status" value="1"/>
</dbReference>
<name>A0A2R7Y3Z3_9CREN</name>
<feature type="domain" description="Amidohydrolase-related" evidence="4">
    <location>
        <begin position="60"/>
        <end position="424"/>
    </location>
</feature>
<keyword evidence="3" id="KW-0862">Zinc</keyword>
<keyword evidence="2 5" id="KW-0378">Hydrolase</keyword>
<reference evidence="5 6" key="1">
    <citation type="journal article" date="2018" name="Syst. Appl. Microbiol.">
        <title>A new symbiotic nanoarchaeote (Candidatus Nanoclepta minutus) and its host (Zestosphaera tikiterensis gen. nov., sp. nov.) from a New Zealand hot spring.</title>
        <authorList>
            <person name="St John E."/>
            <person name="Liu Y."/>
            <person name="Podar M."/>
            <person name="Stott M.B."/>
            <person name="Meneghin J."/>
            <person name="Chen Z."/>
            <person name="Lagutin K."/>
            <person name="Mitchell K."/>
            <person name="Reysenbach A.L."/>
        </authorList>
    </citation>
    <scope>NUCLEOTIDE SEQUENCE [LARGE SCALE GENOMIC DNA]</scope>
    <source>
        <strain evidence="5">NZ3</strain>
    </source>
</reference>
<dbReference type="CDD" id="cd01298">
    <property type="entry name" value="ATZ_TRZ_like"/>
    <property type="match status" value="1"/>
</dbReference>
<keyword evidence="1" id="KW-0479">Metal-binding</keyword>
<dbReference type="SUPFAM" id="SSF51338">
    <property type="entry name" value="Composite domain of metallo-dependent hydrolases"/>
    <property type="match status" value="2"/>
</dbReference>
<dbReference type="Gene3D" id="3.20.20.140">
    <property type="entry name" value="Metal-dependent hydrolases"/>
    <property type="match status" value="1"/>
</dbReference>
<dbReference type="Gene3D" id="2.30.40.10">
    <property type="entry name" value="Urease, subunit C, domain 1"/>
    <property type="match status" value="1"/>
</dbReference>
<organism evidence="5 6">
    <name type="scientific">Zestosphaera tikiterensis</name>
    <dbReference type="NCBI Taxonomy" id="1973259"/>
    <lineage>
        <taxon>Archaea</taxon>
        <taxon>Thermoproteota</taxon>
        <taxon>Thermoprotei</taxon>
        <taxon>Desulfurococcales</taxon>
        <taxon>Desulfurococcaceae</taxon>
        <taxon>Zestosphaera</taxon>
    </lineage>
</organism>
<dbReference type="SUPFAM" id="SSF51556">
    <property type="entry name" value="Metallo-dependent hydrolases"/>
    <property type="match status" value="1"/>
</dbReference>
<evidence type="ECO:0000256" key="1">
    <source>
        <dbReference type="ARBA" id="ARBA00022723"/>
    </source>
</evidence>